<dbReference type="STRING" id="529709.PYCH_16040"/>
<accession>F8AGX5</accession>
<dbReference type="KEGG" id="pya:PYCH_16040"/>
<evidence type="ECO:0000313" key="2">
    <source>
        <dbReference type="Proteomes" id="UP000008386"/>
    </source>
</evidence>
<evidence type="ECO:0000313" key="1">
    <source>
        <dbReference type="EMBL" id="AEH25270.1"/>
    </source>
</evidence>
<dbReference type="AlphaFoldDB" id="F8AGX5"/>
<gene>
    <name evidence="1" type="ordered locus">PYCH_16040</name>
</gene>
<dbReference type="Gene3D" id="3.40.50.300">
    <property type="entry name" value="P-loop containing nucleotide triphosphate hydrolases"/>
    <property type="match status" value="1"/>
</dbReference>
<name>F8AGX5_PYRYC</name>
<proteinExistence type="predicted"/>
<dbReference type="GeneID" id="10838173"/>
<dbReference type="RefSeq" id="WP_013906326.1">
    <property type="nucleotide sequence ID" value="NC_015680.1"/>
</dbReference>
<reference evidence="1 2" key="1">
    <citation type="journal article" date="2011" name="J. Bacteriol.">
        <title>Complete genome sequence of the obligate piezophilic hyperthermophilic archaeon Pyrococcus yayanosii CH1.</title>
        <authorList>
            <person name="Jun X."/>
            <person name="Lupeng L."/>
            <person name="Minjuan X."/>
            <person name="Oger P."/>
            <person name="Fengping W."/>
            <person name="Jebbar M."/>
            <person name="Xiang X."/>
        </authorList>
    </citation>
    <scope>NUCLEOTIDE SEQUENCE [LARGE SCALE GENOMIC DNA]</scope>
    <source>
        <strain evidence="2">CH1 / JCM 16557</strain>
    </source>
</reference>
<dbReference type="InterPro" id="IPR027417">
    <property type="entry name" value="P-loop_NTPase"/>
</dbReference>
<protein>
    <submittedName>
        <fullName evidence="1">Uncharacterized protein</fullName>
    </submittedName>
</protein>
<dbReference type="EMBL" id="CP002779">
    <property type="protein sequence ID" value="AEH25270.1"/>
    <property type="molecule type" value="Genomic_DNA"/>
</dbReference>
<dbReference type="OrthoDB" id="85627at2157"/>
<dbReference type="HOGENOM" id="CLU_1105254_0_0_2"/>
<sequence>MIPWEIDGLDEVLGGIRRYSLVLLHEVDPRSRGKELIYHIIKRKLEEDNLVGYFNISYPLNVVFRTMRRVGIDVDGALAERRLAMVDTFGSFYGIKYNVESVWYLEGSLSSETLAAKYARVIEAHKKVWAERGMFEGRELFGFAVDMTTYIDLFNSEEETLRYLEVSADIRAVHSAYRKYPRGTNFWVWSGMKSPKVFASVYRRADYVLRTRSYLAEDGVKRELIVLKTPEMGSRLIRFEYTFTKDGVEAWRVD</sequence>
<keyword evidence="2" id="KW-1185">Reference proteome</keyword>
<dbReference type="Proteomes" id="UP000008386">
    <property type="component" value="Chromosome"/>
</dbReference>
<organism evidence="1 2">
    <name type="scientific">Pyrococcus yayanosii (strain CH1 / JCM 16557)</name>
    <dbReference type="NCBI Taxonomy" id="529709"/>
    <lineage>
        <taxon>Archaea</taxon>
        <taxon>Methanobacteriati</taxon>
        <taxon>Methanobacteriota</taxon>
        <taxon>Thermococci</taxon>
        <taxon>Thermococcales</taxon>
        <taxon>Thermococcaceae</taxon>
        <taxon>Pyrococcus</taxon>
    </lineage>
</organism>
<dbReference type="eggNOG" id="arCOG03809">
    <property type="taxonomic scope" value="Archaea"/>
</dbReference>